<evidence type="ECO:0008006" key="8">
    <source>
        <dbReference type="Google" id="ProtNLM"/>
    </source>
</evidence>
<keyword evidence="2" id="KW-1003">Cell membrane</keyword>
<feature type="transmembrane region" description="Helical" evidence="6">
    <location>
        <begin position="251"/>
        <end position="269"/>
    </location>
</feature>
<dbReference type="EMBL" id="CACVAS010000117">
    <property type="protein sequence ID" value="CAA6823373.1"/>
    <property type="molecule type" value="Genomic_DNA"/>
</dbReference>
<evidence type="ECO:0000256" key="1">
    <source>
        <dbReference type="ARBA" id="ARBA00004651"/>
    </source>
</evidence>
<feature type="transmembrane region" description="Helical" evidence="6">
    <location>
        <begin position="165"/>
        <end position="185"/>
    </location>
</feature>
<feature type="transmembrane region" description="Helical" evidence="6">
    <location>
        <begin position="12"/>
        <end position="34"/>
    </location>
</feature>
<evidence type="ECO:0000313" key="7">
    <source>
        <dbReference type="EMBL" id="CAA6823373.1"/>
    </source>
</evidence>
<protein>
    <recommendedName>
        <fullName evidence="8">Polysaccharide biosynthesis protein</fullName>
    </recommendedName>
</protein>
<proteinExistence type="predicted"/>
<dbReference type="InterPro" id="IPR050833">
    <property type="entry name" value="Poly_Biosynth_Transport"/>
</dbReference>
<evidence type="ECO:0000256" key="6">
    <source>
        <dbReference type="SAM" id="Phobius"/>
    </source>
</evidence>
<organism evidence="7">
    <name type="scientific">uncultured Sulfurovum sp</name>
    <dbReference type="NCBI Taxonomy" id="269237"/>
    <lineage>
        <taxon>Bacteria</taxon>
        <taxon>Pseudomonadati</taxon>
        <taxon>Campylobacterota</taxon>
        <taxon>Epsilonproteobacteria</taxon>
        <taxon>Campylobacterales</taxon>
        <taxon>Sulfurovaceae</taxon>
        <taxon>Sulfurovum</taxon>
        <taxon>environmental samples</taxon>
    </lineage>
</organism>
<evidence type="ECO:0000256" key="2">
    <source>
        <dbReference type="ARBA" id="ARBA00022475"/>
    </source>
</evidence>
<comment type="subcellular location">
    <subcellularLocation>
        <location evidence="1">Cell membrane</location>
        <topology evidence="1">Multi-pass membrane protein</topology>
    </subcellularLocation>
</comment>
<dbReference type="GO" id="GO:0005886">
    <property type="term" value="C:plasma membrane"/>
    <property type="evidence" value="ECO:0007669"/>
    <property type="project" value="UniProtKB-SubCell"/>
</dbReference>
<gene>
    <name evidence="7" type="ORF">HELGO_WM915</name>
</gene>
<evidence type="ECO:0000256" key="5">
    <source>
        <dbReference type="ARBA" id="ARBA00023136"/>
    </source>
</evidence>
<dbReference type="AlphaFoldDB" id="A0A6S6U399"/>
<feature type="transmembrane region" description="Helical" evidence="6">
    <location>
        <begin position="40"/>
        <end position="59"/>
    </location>
</feature>
<accession>A0A6S6U399</accession>
<keyword evidence="4 6" id="KW-1133">Transmembrane helix</keyword>
<evidence type="ECO:0000256" key="4">
    <source>
        <dbReference type="ARBA" id="ARBA00022989"/>
    </source>
</evidence>
<feature type="transmembrane region" description="Helical" evidence="6">
    <location>
        <begin position="355"/>
        <end position="376"/>
    </location>
</feature>
<evidence type="ECO:0000256" key="3">
    <source>
        <dbReference type="ARBA" id="ARBA00022692"/>
    </source>
</evidence>
<feature type="transmembrane region" description="Helical" evidence="6">
    <location>
        <begin position="79"/>
        <end position="97"/>
    </location>
</feature>
<feature type="transmembrane region" description="Helical" evidence="6">
    <location>
        <begin position="322"/>
        <end position="343"/>
    </location>
</feature>
<reference evidence="7" key="1">
    <citation type="submission" date="2020-01" db="EMBL/GenBank/DDBJ databases">
        <authorList>
            <person name="Meier V. D."/>
            <person name="Meier V D."/>
        </authorList>
    </citation>
    <scope>NUCLEOTIDE SEQUENCE</scope>
    <source>
        <strain evidence="7">HLG_WM_MAG_01</strain>
    </source>
</reference>
<feature type="transmembrane region" description="Helical" evidence="6">
    <location>
        <begin position="382"/>
        <end position="404"/>
    </location>
</feature>
<feature type="transmembrane region" description="Helical" evidence="6">
    <location>
        <begin position="290"/>
        <end position="310"/>
    </location>
</feature>
<feature type="transmembrane region" description="Helical" evidence="6">
    <location>
        <begin position="109"/>
        <end position="125"/>
    </location>
</feature>
<keyword evidence="5 6" id="KW-0472">Membrane</keyword>
<name>A0A6S6U399_9BACT</name>
<sequence length="417" mass="48529">MTKTIQQHFYAAIWISLFSVILGFGLKVYLATVIQKESLALYYTAIDLFSFSLLVLIGFRSSMVVSYSKIKEAGGIVNIFRYFIIVAMLASWAFVIPYVKHELGVDIDYWYLVATVISMSLYMYLSNQLAMYRLYKVMNRTSFIEPLLAIFWFVVAYYGTGVKGIQVLFIMSTMASFSLSIYIFILKSNKTQEPVIKRVVIDSQMRQFIKKSLISTLEFSSGMMLIYMAVFFFSHYYALDELGDFQVVTKPILMAMITLFVFPVFRFLLPELSKLFYEKNIEEISKLKKWFYRFSFTVSFLFVTIFYLLGEEIIALIFPATYASAYLYLSHLSFFFLFIMLNAYQVAFIKASGEFGFALFIRLSGLFFFIMFFYLTRYYSDSSISVVFGLAMAYLGMFLLSWLIEKKVYSKMLDKAS</sequence>
<dbReference type="PANTHER" id="PTHR30250">
    <property type="entry name" value="PST FAMILY PREDICTED COLANIC ACID TRANSPORTER"/>
    <property type="match status" value="1"/>
</dbReference>
<feature type="transmembrane region" description="Helical" evidence="6">
    <location>
        <begin position="213"/>
        <end position="239"/>
    </location>
</feature>
<feature type="transmembrane region" description="Helical" evidence="6">
    <location>
        <begin position="137"/>
        <end position="159"/>
    </location>
</feature>
<dbReference type="PANTHER" id="PTHR30250:SF11">
    <property type="entry name" value="O-ANTIGEN TRANSPORTER-RELATED"/>
    <property type="match status" value="1"/>
</dbReference>
<keyword evidence="3 6" id="KW-0812">Transmembrane</keyword>